<comment type="subcellular location">
    <subcellularLocation>
        <location evidence="2">Cell membrane</location>
        <topology evidence="2">Multi-pass membrane protein</topology>
    </subcellularLocation>
</comment>
<gene>
    <name evidence="17" type="ORF">C2869_01380</name>
</gene>
<keyword evidence="9" id="KW-0418">Kinase</keyword>
<dbReference type="PROSITE" id="PS50885">
    <property type="entry name" value="HAMP"/>
    <property type="match status" value="1"/>
</dbReference>
<dbReference type="AlphaFoldDB" id="A0A2S0VLT4"/>
<evidence type="ECO:0000256" key="10">
    <source>
        <dbReference type="ARBA" id="ARBA00022840"/>
    </source>
</evidence>
<comment type="catalytic activity">
    <reaction evidence="1">
        <text>ATP + protein L-histidine = ADP + protein N-phospho-L-histidine.</text>
        <dbReference type="EC" id="2.7.13.3"/>
    </reaction>
</comment>
<evidence type="ECO:0000313" key="18">
    <source>
        <dbReference type="Proteomes" id="UP000244441"/>
    </source>
</evidence>
<dbReference type="Pfam" id="PF00672">
    <property type="entry name" value="HAMP"/>
    <property type="match status" value="1"/>
</dbReference>
<feature type="domain" description="Histidine kinase" evidence="15">
    <location>
        <begin position="253"/>
        <end position="467"/>
    </location>
</feature>
<evidence type="ECO:0000256" key="5">
    <source>
        <dbReference type="ARBA" id="ARBA00022553"/>
    </source>
</evidence>
<dbReference type="PRINTS" id="PR00344">
    <property type="entry name" value="BCTRLSENSOR"/>
</dbReference>
<dbReference type="KEGG" id="cate:C2869_01380"/>
<dbReference type="Gene3D" id="1.10.287.130">
    <property type="match status" value="1"/>
</dbReference>
<dbReference type="SMART" id="SM00388">
    <property type="entry name" value="HisKA"/>
    <property type="match status" value="1"/>
</dbReference>
<evidence type="ECO:0000256" key="11">
    <source>
        <dbReference type="ARBA" id="ARBA00022989"/>
    </source>
</evidence>
<dbReference type="SMART" id="SM00304">
    <property type="entry name" value="HAMP"/>
    <property type="match status" value="1"/>
</dbReference>
<keyword evidence="13 14" id="KW-0472">Membrane</keyword>
<dbReference type="EC" id="2.7.13.3" evidence="3"/>
<evidence type="ECO:0000256" key="7">
    <source>
        <dbReference type="ARBA" id="ARBA00022692"/>
    </source>
</evidence>
<evidence type="ECO:0000256" key="2">
    <source>
        <dbReference type="ARBA" id="ARBA00004651"/>
    </source>
</evidence>
<keyword evidence="12" id="KW-0902">Two-component regulatory system</keyword>
<dbReference type="PROSITE" id="PS50109">
    <property type="entry name" value="HIS_KIN"/>
    <property type="match status" value="1"/>
</dbReference>
<evidence type="ECO:0000256" key="4">
    <source>
        <dbReference type="ARBA" id="ARBA00022475"/>
    </source>
</evidence>
<dbReference type="Pfam" id="PF00512">
    <property type="entry name" value="HisKA"/>
    <property type="match status" value="1"/>
</dbReference>
<dbReference type="CDD" id="cd06225">
    <property type="entry name" value="HAMP"/>
    <property type="match status" value="1"/>
</dbReference>
<evidence type="ECO:0000256" key="14">
    <source>
        <dbReference type="SAM" id="Phobius"/>
    </source>
</evidence>
<dbReference type="GO" id="GO:0005886">
    <property type="term" value="C:plasma membrane"/>
    <property type="evidence" value="ECO:0007669"/>
    <property type="project" value="UniProtKB-SubCell"/>
</dbReference>
<dbReference type="RefSeq" id="WP_108601254.1">
    <property type="nucleotide sequence ID" value="NZ_CP026604.1"/>
</dbReference>
<dbReference type="EMBL" id="CP026604">
    <property type="protein sequence ID" value="AWB65177.1"/>
    <property type="molecule type" value="Genomic_DNA"/>
</dbReference>
<dbReference type="Proteomes" id="UP000244441">
    <property type="component" value="Chromosome"/>
</dbReference>
<dbReference type="InterPro" id="IPR050398">
    <property type="entry name" value="HssS/ArlS-like"/>
</dbReference>
<evidence type="ECO:0000256" key="13">
    <source>
        <dbReference type="ARBA" id="ARBA00023136"/>
    </source>
</evidence>
<dbReference type="Pfam" id="PF02518">
    <property type="entry name" value="HATPase_c"/>
    <property type="match status" value="1"/>
</dbReference>
<dbReference type="InterPro" id="IPR003594">
    <property type="entry name" value="HATPase_dom"/>
</dbReference>
<feature type="transmembrane region" description="Helical" evidence="14">
    <location>
        <begin position="172"/>
        <end position="190"/>
    </location>
</feature>
<keyword evidence="8" id="KW-0547">Nucleotide-binding</keyword>
<organism evidence="17 18">
    <name type="scientific">Saccharobesus litoralis</name>
    <dbReference type="NCBI Taxonomy" id="2172099"/>
    <lineage>
        <taxon>Bacteria</taxon>
        <taxon>Pseudomonadati</taxon>
        <taxon>Pseudomonadota</taxon>
        <taxon>Gammaproteobacteria</taxon>
        <taxon>Alteromonadales</taxon>
        <taxon>Alteromonadaceae</taxon>
        <taxon>Saccharobesus</taxon>
    </lineage>
</organism>
<keyword evidence="10" id="KW-0067">ATP-binding</keyword>
<protein>
    <recommendedName>
        <fullName evidence="3">histidine kinase</fullName>
        <ecNumber evidence="3">2.7.13.3</ecNumber>
    </recommendedName>
</protein>
<dbReference type="InterPro" id="IPR036890">
    <property type="entry name" value="HATPase_C_sf"/>
</dbReference>
<keyword evidence="7 14" id="KW-0812">Transmembrane</keyword>
<feature type="transmembrane region" description="Helical" evidence="14">
    <location>
        <begin position="20"/>
        <end position="40"/>
    </location>
</feature>
<dbReference type="OrthoDB" id="9804645at2"/>
<dbReference type="InterPro" id="IPR003660">
    <property type="entry name" value="HAMP_dom"/>
</dbReference>
<evidence type="ECO:0000256" key="12">
    <source>
        <dbReference type="ARBA" id="ARBA00023012"/>
    </source>
</evidence>
<accession>A0A2S0VLT4</accession>
<evidence type="ECO:0000313" key="17">
    <source>
        <dbReference type="EMBL" id="AWB65177.1"/>
    </source>
</evidence>
<dbReference type="SUPFAM" id="SSF47384">
    <property type="entry name" value="Homodimeric domain of signal transducing histidine kinase"/>
    <property type="match status" value="1"/>
</dbReference>
<dbReference type="CDD" id="cd00082">
    <property type="entry name" value="HisKA"/>
    <property type="match status" value="1"/>
</dbReference>
<reference evidence="17 18" key="1">
    <citation type="submission" date="2018-01" db="EMBL/GenBank/DDBJ databases">
        <title>Genome sequence of a Cantenovulum-like bacteria.</title>
        <authorList>
            <person name="Tan W.R."/>
            <person name="Lau N.-S."/>
            <person name="Go F."/>
            <person name="Amirul A.-A.A."/>
        </authorList>
    </citation>
    <scope>NUCLEOTIDE SEQUENCE [LARGE SCALE GENOMIC DNA]</scope>
    <source>
        <strain evidence="17 18">CCB-QB4</strain>
    </source>
</reference>
<dbReference type="Gene3D" id="6.10.340.10">
    <property type="match status" value="1"/>
</dbReference>
<keyword evidence="11 14" id="KW-1133">Transmembrane helix</keyword>
<dbReference type="FunFam" id="3.30.565.10:FF:000006">
    <property type="entry name" value="Sensor histidine kinase WalK"/>
    <property type="match status" value="1"/>
</dbReference>
<evidence type="ECO:0000256" key="1">
    <source>
        <dbReference type="ARBA" id="ARBA00000085"/>
    </source>
</evidence>
<sequence>MNISFSNLARFNPFNYLFGKIFLGFWGTVIAVIVITFIILRVLHEQQSVMPAEPGHMRFMHSLAQQLAKADPSHLERQVKRIQRNQKIRRTIIKNLQTGEYIYEKALPKQVTLSSLQNLSLQPKPLQIKVADDYLIGPVSFANKTEHYQLFLIMKASRFHHYRRMTQGIPPWLLLGIAALFTIIPCWLIARGMSKPIKTLRQSTQALAAGNLTHRVRQLPSRPDEIGDLASDFNLMAEKLESLVNLHKRLLADVSHELRTPLTRMELSLAMALKNPHDNQAYLTRIENELHRMDDMIGNILRLARLENDQVDLDEQTFNLSSLMNEIIESAQVEVQAKQLTVNAAVIRDVVVSGDPVLMSSAIENVVRNAIKYAKTQGQLWISLSQQNDFIELAVRDDGPGIKDQQELDKIFMPFYRVAEARDRTSGGTGLGLAIAKKAIAIHGGDIRAKNHQEGGLVVSILLPVSLQR</sequence>
<dbReference type="SUPFAM" id="SSF55874">
    <property type="entry name" value="ATPase domain of HSP90 chaperone/DNA topoisomerase II/histidine kinase"/>
    <property type="match status" value="1"/>
</dbReference>
<dbReference type="InterPro" id="IPR003661">
    <property type="entry name" value="HisK_dim/P_dom"/>
</dbReference>
<dbReference type="InterPro" id="IPR005467">
    <property type="entry name" value="His_kinase_dom"/>
</dbReference>
<dbReference type="SUPFAM" id="SSF158472">
    <property type="entry name" value="HAMP domain-like"/>
    <property type="match status" value="1"/>
</dbReference>
<dbReference type="GO" id="GO:0000155">
    <property type="term" value="F:phosphorelay sensor kinase activity"/>
    <property type="evidence" value="ECO:0007669"/>
    <property type="project" value="InterPro"/>
</dbReference>
<evidence type="ECO:0000256" key="8">
    <source>
        <dbReference type="ARBA" id="ARBA00022741"/>
    </source>
</evidence>
<name>A0A2S0VLT4_9ALTE</name>
<dbReference type="Gene3D" id="3.30.565.10">
    <property type="entry name" value="Histidine kinase-like ATPase, C-terminal domain"/>
    <property type="match status" value="1"/>
</dbReference>
<evidence type="ECO:0000259" key="16">
    <source>
        <dbReference type="PROSITE" id="PS50885"/>
    </source>
</evidence>
<proteinExistence type="predicted"/>
<evidence type="ECO:0000259" key="15">
    <source>
        <dbReference type="PROSITE" id="PS50109"/>
    </source>
</evidence>
<dbReference type="GO" id="GO:0005524">
    <property type="term" value="F:ATP binding"/>
    <property type="evidence" value="ECO:0007669"/>
    <property type="project" value="UniProtKB-KW"/>
</dbReference>
<keyword evidence="5" id="KW-0597">Phosphoprotein</keyword>
<dbReference type="InterPro" id="IPR036097">
    <property type="entry name" value="HisK_dim/P_sf"/>
</dbReference>
<keyword evidence="6" id="KW-0808">Transferase</keyword>
<keyword evidence="18" id="KW-1185">Reference proteome</keyword>
<evidence type="ECO:0000256" key="9">
    <source>
        <dbReference type="ARBA" id="ARBA00022777"/>
    </source>
</evidence>
<evidence type="ECO:0000256" key="3">
    <source>
        <dbReference type="ARBA" id="ARBA00012438"/>
    </source>
</evidence>
<dbReference type="PANTHER" id="PTHR45528:SF1">
    <property type="entry name" value="SENSOR HISTIDINE KINASE CPXA"/>
    <property type="match status" value="1"/>
</dbReference>
<dbReference type="SMART" id="SM00387">
    <property type="entry name" value="HATPase_c"/>
    <property type="match status" value="1"/>
</dbReference>
<evidence type="ECO:0000256" key="6">
    <source>
        <dbReference type="ARBA" id="ARBA00022679"/>
    </source>
</evidence>
<feature type="domain" description="HAMP" evidence="16">
    <location>
        <begin position="191"/>
        <end position="245"/>
    </location>
</feature>
<dbReference type="InterPro" id="IPR004358">
    <property type="entry name" value="Sig_transdc_His_kin-like_C"/>
</dbReference>
<dbReference type="PANTHER" id="PTHR45528">
    <property type="entry name" value="SENSOR HISTIDINE KINASE CPXA"/>
    <property type="match status" value="1"/>
</dbReference>
<keyword evidence="4" id="KW-1003">Cell membrane</keyword>